<name>A0A284QN63_ARMOS</name>
<dbReference type="GO" id="GO:0016020">
    <property type="term" value="C:membrane"/>
    <property type="evidence" value="ECO:0007669"/>
    <property type="project" value="UniProtKB-SubCell"/>
</dbReference>
<dbReference type="InterPro" id="IPR036259">
    <property type="entry name" value="MFS_trans_sf"/>
</dbReference>
<feature type="transmembrane region" description="Helical" evidence="6">
    <location>
        <begin position="190"/>
        <end position="208"/>
    </location>
</feature>
<feature type="transmembrane region" description="Helical" evidence="6">
    <location>
        <begin position="346"/>
        <end position="367"/>
    </location>
</feature>
<accession>A0A284QN63</accession>
<keyword evidence="4 6" id="KW-1133">Transmembrane helix</keyword>
<evidence type="ECO:0000256" key="3">
    <source>
        <dbReference type="ARBA" id="ARBA00022692"/>
    </source>
</evidence>
<gene>
    <name evidence="8" type="ORF">ARMOST_01133</name>
</gene>
<feature type="transmembrane region" description="Helical" evidence="6">
    <location>
        <begin position="806"/>
        <end position="834"/>
    </location>
</feature>
<feature type="transmembrane region" description="Helical" evidence="6">
    <location>
        <begin position="895"/>
        <end position="918"/>
    </location>
</feature>
<evidence type="ECO:0000256" key="6">
    <source>
        <dbReference type="SAM" id="Phobius"/>
    </source>
</evidence>
<sequence length="1009" mass="111192">MSISSSRASAEHATMLKPPSLSSDVEVATNNGGSEQVDALFERQMMRRVDLRLLPILGALYALALIDRSNMGVARIAGMGKALELSVGARYSIVSCIYFIPYILLELPSNMCLRALGARNLLTGTVIAWGAVQVGMGFVPSWGYLALCRALLGVFEARLLLLIAGFFPALVFIVTTWYKRHEVQKKLAGLYMTSILAGGFSAILAYALSLLDGKGGLGGWSWIFIIEGMVTVIFGIASRLYIPDFPDRNDFLTAEQTALVLQRIEEDRGDSLPDSLKGKVLLHLSDWKVWVYAVMYLCITVPAYAVGFVIWSLPAFIYDPLTDNIYRRYFVTLILSGMGWNLEMSLLLSAPPYIFAAVSIFFFAWLSDKYHMRALFLTIQMLMTIIGLVLTAYTSLPGWRYTGIFLANAGSAGCIPGILAYASNNIVSHSKRAVTTAITVSFGGIGGIIATTIYRQQDFPRYIPGIIATISLQVLALILLGIMTVHFWYENKKGPSSTLQAFSLIYDDDASLHLISHPTLDMPPGSTYTASVDYADSPKVDLSPRPDSLEAGKEKLEDAIDPVFERKTMRWVDIRMLPLLALLYSVALVDRLNISVARTAGMGEALGLDVGSRYSIATCMYFIPYVLFQVPGNILLRKIGARVFLSFIVTVWGAVCLSIGFVKTWEVLTVLRVLLGVMEAGLFPALVYIISTWYTRHEVAKRLAAFYMISLTIAGFAPILAYCISLLDGKRGIAGWSWIFIIEGALTIFLGIITYLYVPDFPDKNRFLTPEQTAVVLRRIEIDRGDSVPDVLTPAKIWFHLKDWSIWTYGIMLACSTVPSYMLAYFISIILGGMGYGRSMSLLLSAPPYGPAFISALFFAWISDRYKHRSSFIIIQACICIVGCCLTAFCQPHALRYFGTFLINIGSAGAIPCILAYGANNVVSQSKRSVQTALTSGCAGIGGIIASTVFREKDFPKYVPGLWVTIGTQIVLIGVVLVTVIHFSRLNRLMREGKLKEPIQGQPGFYHTL</sequence>
<feature type="transmembrane region" description="Helical" evidence="6">
    <location>
        <begin position="86"/>
        <end position="105"/>
    </location>
</feature>
<feature type="transmembrane region" description="Helical" evidence="6">
    <location>
        <begin position="49"/>
        <end position="66"/>
    </location>
</feature>
<proteinExistence type="predicted"/>
<evidence type="ECO:0000256" key="2">
    <source>
        <dbReference type="ARBA" id="ARBA00022448"/>
    </source>
</evidence>
<dbReference type="OMA" id="NIYRRYF"/>
<dbReference type="OrthoDB" id="3639251at2759"/>
<feature type="transmembrane region" description="Helical" evidence="6">
    <location>
        <begin position="673"/>
        <end position="694"/>
    </location>
</feature>
<dbReference type="SUPFAM" id="SSF103473">
    <property type="entry name" value="MFS general substrate transporter"/>
    <property type="match status" value="2"/>
</dbReference>
<keyword evidence="5 6" id="KW-0472">Membrane</keyword>
<feature type="domain" description="Major facilitator superfamily (MFS) profile" evidence="7">
    <location>
        <begin position="53"/>
        <end position="493"/>
    </location>
</feature>
<organism evidence="8 9">
    <name type="scientific">Armillaria ostoyae</name>
    <name type="common">Armillaria root rot fungus</name>
    <dbReference type="NCBI Taxonomy" id="47428"/>
    <lineage>
        <taxon>Eukaryota</taxon>
        <taxon>Fungi</taxon>
        <taxon>Dikarya</taxon>
        <taxon>Basidiomycota</taxon>
        <taxon>Agaricomycotina</taxon>
        <taxon>Agaricomycetes</taxon>
        <taxon>Agaricomycetidae</taxon>
        <taxon>Agaricales</taxon>
        <taxon>Marasmiineae</taxon>
        <taxon>Physalacriaceae</taxon>
        <taxon>Armillaria</taxon>
    </lineage>
</organism>
<feature type="transmembrane region" description="Helical" evidence="6">
    <location>
        <begin position="733"/>
        <end position="758"/>
    </location>
</feature>
<evidence type="ECO:0000313" key="9">
    <source>
        <dbReference type="Proteomes" id="UP000219338"/>
    </source>
</evidence>
<feature type="transmembrane region" description="Helical" evidence="6">
    <location>
        <begin position="220"/>
        <end position="242"/>
    </location>
</feature>
<feature type="transmembrane region" description="Helical" evidence="6">
    <location>
        <begin position="872"/>
        <end position="889"/>
    </location>
</feature>
<reference evidence="9" key="1">
    <citation type="journal article" date="2017" name="Nat. Ecol. Evol.">
        <title>Genome expansion and lineage-specific genetic innovations in the forest pathogenic fungi Armillaria.</title>
        <authorList>
            <person name="Sipos G."/>
            <person name="Prasanna A.N."/>
            <person name="Walter M.C."/>
            <person name="O'Connor E."/>
            <person name="Balint B."/>
            <person name="Krizsan K."/>
            <person name="Kiss B."/>
            <person name="Hess J."/>
            <person name="Varga T."/>
            <person name="Slot J."/>
            <person name="Riley R."/>
            <person name="Boka B."/>
            <person name="Rigling D."/>
            <person name="Barry K."/>
            <person name="Lee J."/>
            <person name="Mihaltcheva S."/>
            <person name="LaButti K."/>
            <person name="Lipzen A."/>
            <person name="Waldron R."/>
            <person name="Moloney N.M."/>
            <person name="Sperisen C."/>
            <person name="Kredics L."/>
            <person name="Vagvoelgyi C."/>
            <person name="Patrignani A."/>
            <person name="Fitzpatrick D."/>
            <person name="Nagy I."/>
            <person name="Doyle S."/>
            <person name="Anderson J.B."/>
            <person name="Grigoriev I.V."/>
            <person name="Gueldener U."/>
            <person name="Muensterkoetter M."/>
            <person name="Nagy L.G."/>
        </authorList>
    </citation>
    <scope>NUCLEOTIDE SEQUENCE [LARGE SCALE GENOMIC DNA]</scope>
    <source>
        <strain evidence="9">C18/9</strain>
    </source>
</reference>
<dbReference type="AlphaFoldDB" id="A0A284QN63"/>
<feature type="transmembrane region" description="Helical" evidence="6">
    <location>
        <begin position="399"/>
        <end position="421"/>
    </location>
</feature>
<dbReference type="InterPro" id="IPR011701">
    <property type="entry name" value="MFS"/>
</dbReference>
<feature type="transmembrane region" description="Helical" evidence="6">
    <location>
        <begin position="159"/>
        <end position="178"/>
    </location>
</feature>
<evidence type="ECO:0000259" key="7">
    <source>
        <dbReference type="PROSITE" id="PS50850"/>
    </source>
</evidence>
<evidence type="ECO:0000256" key="4">
    <source>
        <dbReference type="ARBA" id="ARBA00022989"/>
    </source>
</evidence>
<feature type="transmembrane region" description="Helical" evidence="6">
    <location>
        <begin position="962"/>
        <end position="984"/>
    </location>
</feature>
<dbReference type="PROSITE" id="PS50850">
    <property type="entry name" value="MFS"/>
    <property type="match status" value="2"/>
</dbReference>
<dbReference type="EMBL" id="FUEG01000001">
    <property type="protein sequence ID" value="SJK97878.1"/>
    <property type="molecule type" value="Genomic_DNA"/>
</dbReference>
<keyword evidence="3 6" id="KW-0812">Transmembrane</keyword>
<dbReference type="FunFam" id="1.20.1250.20:FF:000013">
    <property type="entry name" value="MFS general substrate transporter"/>
    <property type="match status" value="1"/>
</dbReference>
<feature type="transmembrane region" description="Helical" evidence="6">
    <location>
        <begin position="614"/>
        <end position="636"/>
    </location>
</feature>
<dbReference type="Gene3D" id="1.20.1250.20">
    <property type="entry name" value="MFS general substrate transporter like domains"/>
    <property type="match status" value="4"/>
</dbReference>
<dbReference type="FunFam" id="1.20.1250.20:FF:000018">
    <property type="entry name" value="MFS transporter permease"/>
    <property type="match status" value="2"/>
</dbReference>
<comment type="subcellular location">
    <subcellularLocation>
        <location evidence="1">Membrane</location>
        <topology evidence="1">Multi-pass membrane protein</topology>
    </subcellularLocation>
</comment>
<dbReference type="STRING" id="47428.A0A284QN63"/>
<evidence type="ECO:0000313" key="8">
    <source>
        <dbReference type="EMBL" id="SJK97878.1"/>
    </source>
</evidence>
<dbReference type="Pfam" id="PF07690">
    <property type="entry name" value="MFS_1"/>
    <property type="match status" value="2"/>
</dbReference>
<keyword evidence="2" id="KW-0813">Transport</keyword>
<feature type="transmembrane region" description="Helical" evidence="6">
    <location>
        <begin position="466"/>
        <end position="489"/>
    </location>
</feature>
<dbReference type="PANTHER" id="PTHR43791:SF3">
    <property type="entry name" value="MAJOR FACILITATOR SUPERFAMILY (MFS) PROFILE DOMAIN-CONTAINING PROTEIN"/>
    <property type="match status" value="1"/>
</dbReference>
<dbReference type="InterPro" id="IPR020846">
    <property type="entry name" value="MFS_dom"/>
</dbReference>
<dbReference type="Proteomes" id="UP000219338">
    <property type="component" value="Unassembled WGS sequence"/>
</dbReference>
<feature type="transmembrane region" description="Helical" evidence="6">
    <location>
        <begin position="930"/>
        <end position="950"/>
    </location>
</feature>
<evidence type="ECO:0000256" key="5">
    <source>
        <dbReference type="ARBA" id="ARBA00023136"/>
    </source>
</evidence>
<protein>
    <recommendedName>
        <fullName evidence="7">Major facilitator superfamily (MFS) profile domain-containing protein</fullName>
    </recommendedName>
</protein>
<feature type="transmembrane region" description="Helical" evidence="6">
    <location>
        <begin position="433"/>
        <end position="454"/>
    </location>
</feature>
<feature type="domain" description="Major facilitator superfamily (MFS) profile" evidence="7">
    <location>
        <begin position="576"/>
        <end position="985"/>
    </location>
</feature>
<feature type="transmembrane region" description="Helical" evidence="6">
    <location>
        <begin position="706"/>
        <end position="727"/>
    </location>
</feature>
<dbReference type="PANTHER" id="PTHR43791">
    <property type="entry name" value="PERMEASE-RELATED"/>
    <property type="match status" value="1"/>
</dbReference>
<evidence type="ECO:0000256" key="1">
    <source>
        <dbReference type="ARBA" id="ARBA00004141"/>
    </source>
</evidence>
<feature type="transmembrane region" description="Helical" evidence="6">
    <location>
        <begin position="576"/>
        <end position="594"/>
    </location>
</feature>
<feature type="transmembrane region" description="Helical" evidence="6">
    <location>
        <begin position="374"/>
        <end position="393"/>
    </location>
</feature>
<dbReference type="GO" id="GO:0022857">
    <property type="term" value="F:transmembrane transporter activity"/>
    <property type="evidence" value="ECO:0007669"/>
    <property type="project" value="InterPro"/>
</dbReference>
<keyword evidence="9" id="KW-1185">Reference proteome</keyword>
<feature type="transmembrane region" description="Helical" evidence="6">
    <location>
        <begin position="126"/>
        <end position="147"/>
    </location>
</feature>
<feature type="transmembrane region" description="Helical" evidence="6">
    <location>
        <begin position="643"/>
        <end position="661"/>
    </location>
</feature>
<feature type="transmembrane region" description="Helical" evidence="6">
    <location>
        <begin position="840"/>
        <end position="860"/>
    </location>
</feature>
<feature type="transmembrane region" description="Helical" evidence="6">
    <location>
        <begin position="289"/>
        <end position="311"/>
    </location>
</feature>